<evidence type="ECO:0000313" key="21">
    <source>
        <dbReference type="EMBL" id="TJF66646.1"/>
    </source>
</evidence>
<dbReference type="InterPro" id="IPR013785">
    <property type="entry name" value="Aldolase_TIM"/>
</dbReference>
<reference evidence="14" key="7">
    <citation type="journal article" date="2018" name="Genome Biol.">
        <title>SKESA: strategic k-mer extension for scrupulous assemblies.</title>
        <authorList>
            <person name="Souvorov A."/>
            <person name="Agarwala R."/>
            <person name="Lipman D.J."/>
        </authorList>
    </citation>
    <scope>NUCLEOTIDE SEQUENCE</scope>
    <source>
        <strain evidence="14">SJP41</strain>
    </source>
</reference>
<dbReference type="Gene3D" id="1.10.400.20">
    <property type="entry name" value="putative tagatose 6-phosphate kinase domain like"/>
    <property type="match status" value="1"/>
</dbReference>
<evidence type="ECO:0000313" key="10">
    <source>
        <dbReference type="EMBL" id="AXO07829.1"/>
    </source>
</evidence>
<dbReference type="NCBIfam" id="NF011626">
    <property type="entry name" value="PRK15052.1"/>
    <property type="match status" value="1"/>
</dbReference>
<evidence type="ECO:0000256" key="4">
    <source>
        <dbReference type="ARBA" id="ARBA00061222"/>
    </source>
</evidence>
<evidence type="ECO:0000313" key="20">
    <source>
        <dbReference type="EMBL" id="STN14268.1"/>
    </source>
</evidence>
<evidence type="ECO:0000313" key="31">
    <source>
        <dbReference type="Proteomes" id="UP000447081"/>
    </source>
</evidence>
<keyword evidence="20" id="KW-0808">Transferase</keyword>
<evidence type="ECO:0000313" key="19">
    <source>
        <dbReference type="EMBL" id="PBN73250.1"/>
    </source>
</evidence>
<reference evidence="15 25" key="14">
    <citation type="submission" date="2020-06" db="EMBL/GenBank/DDBJ databases">
        <title>Genomic analysis of Escherichia coli Ec98 resistant to antibiotic.</title>
        <authorList>
            <person name="Campos L."/>
        </authorList>
    </citation>
    <scope>NUCLEOTIDE SEQUENCE [LARGE SCALE GENOMIC DNA]</scope>
    <source>
        <strain evidence="15 25">UFU_EC98</strain>
    </source>
</reference>
<dbReference type="EMBL" id="AASEPP010000021">
    <property type="protein sequence ID" value="EFC2246988.1"/>
    <property type="molecule type" value="Genomic_DNA"/>
</dbReference>
<dbReference type="GO" id="GO:2001059">
    <property type="term" value="P:D-tagatose 6-phosphate catabolic process"/>
    <property type="evidence" value="ECO:0007669"/>
    <property type="project" value="UniProtKB-UniRule"/>
</dbReference>
<keyword evidence="2 7" id="KW-0298">Galactitol metabolism</keyword>
<evidence type="ECO:0000313" key="25">
    <source>
        <dbReference type="Proteomes" id="UP000225264"/>
    </source>
</evidence>
<evidence type="ECO:0000256" key="1">
    <source>
        <dbReference type="ARBA" id="ARBA00005191"/>
    </source>
</evidence>
<reference evidence="19 22" key="1">
    <citation type="journal article" date="2015" name="Genome Announc.">
        <title>Draft Genome Sequences of Human-Pathogenic Escherichia coli O26:H11 Strains Carrying the stx2 Gene Only and Circulating in France.</title>
        <authorList>
            <person name="Delannoy S."/>
            <person name="Mariani-Kurkdjian P."/>
            <person name="Bonacorsi S."/>
            <person name="Liguori S."/>
            <person name="Ison S.A."/>
            <person name="Fach P."/>
        </authorList>
    </citation>
    <scope>NUCLEOTIDE SEQUENCE [LARGE SCALE GENOMIC DNA]</scope>
    <source>
        <strain evidence="19 22">34870</strain>
    </source>
</reference>
<sequence>MKTLIARHKAGEHIGICSVCSAHPLVIEAALAFDRNSTRKVLIEATSNQVNQFGGYTGMTPADFREFVFTIADKVGFARERIILGGDHLGPNCWQQENADAAMEKSVELVKEYVRAGFSKIHLDASMSCAGDPIPLAPETVAERAAVLCFAAESVATDCQREQLSYVIGTEVPVPGGEASAIQSVHITHVEDAANTLRTHQKAFIARGLTEALTRVIAIVVQPGVEFDHSNIIHYQPQEAQPLAQWIESTRMVYEAHSTDYQTRTAYWELVRDHFAILKVGPALTFALREAIFALAQIEQELIAPENRSGCLAVIEEVMLDEPQYWKKYYRTGFNDSLLDIRYSLSDRIRYYWPHSRIKNSVETMMVNLEGVDIPLGMISQYLPKQFERIQSGELSAIPHQLIMDKIYDVLRAYRYGCAE</sequence>
<dbReference type="NCBIfam" id="TIGR02810">
    <property type="entry name" value="agaZ_gatZ"/>
    <property type="match status" value="1"/>
</dbReference>
<evidence type="ECO:0000256" key="3">
    <source>
        <dbReference type="ARBA" id="ARBA00056284"/>
    </source>
</evidence>
<dbReference type="Proteomes" id="UP000036331">
    <property type="component" value="Unassembled WGS sequence"/>
</dbReference>
<dbReference type="HAMAP" id="MF_01296">
    <property type="entry name" value="Tagatose_aldol_GatZ"/>
    <property type="match status" value="1"/>
</dbReference>
<dbReference type="Proteomes" id="UP000534496">
    <property type="component" value="Unassembled WGS sequence"/>
</dbReference>
<dbReference type="Proteomes" id="UP000281900">
    <property type="component" value="Chromosome"/>
</dbReference>
<reference evidence="9 26" key="6">
    <citation type="submission" date="2017-10" db="EMBL/GenBank/DDBJ databases">
        <title>mcr-1 positive E.coli isolates in China.</title>
        <authorList>
            <person name="Li B."/>
            <person name="Wang X."/>
        </authorList>
    </citation>
    <scope>NUCLEOTIDE SEQUENCE [LARGE SCALE GENOMIC DNA]</scope>
    <source>
        <strain evidence="9 26">14EC029</strain>
    </source>
</reference>
<comment type="function">
    <text evidence="3 7">Component of the tagatose-1,6-bisphosphate aldolase GatYZ that is required for full activity and stability of the Y subunit. Could have a chaperone-like function for the proper and stable folding of GatY. When expressed alone, GatZ does not show any aldolase activity. Is involved in the catabolism of galactitol.</text>
</comment>
<dbReference type="EMBL" id="UGFO01000006">
    <property type="protein sequence ID" value="STN14268.1"/>
    <property type="molecule type" value="Genomic_DNA"/>
</dbReference>
<comment type="subunit">
    <text evidence="5 7">Forms a complex with GatY.</text>
</comment>
<dbReference type="EMBL" id="DADPIR010000010">
    <property type="protein sequence ID" value="HAZ7491543.1"/>
    <property type="molecule type" value="Genomic_DNA"/>
</dbReference>
<dbReference type="EMBL" id="MOHC01000001">
    <property type="protein sequence ID" value="OJN41181.1"/>
    <property type="molecule type" value="Genomic_DNA"/>
</dbReference>
<dbReference type="PANTHER" id="PTHR32502:SF12">
    <property type="entry name" value="D-TAGATOSE-1,6-BISPHOSPHATE ALDOLASE SUBUNIT GATZ"/>
    <property type="match status" value="1"/>
</dbReference>
<reference evidence="17 23" key="2">
    <citation type="submission" date="2016-10" db="EMBL/GenBank/DDBJ databases">
        <title>Comprehensive resistome analysis reveals the prevalence of NDM and MCR-1 in Chinese poultry production.</title>
        <authorList>
            <person name="Wang Y."/>
            <person name="Zhang R."/>
            <person name="Li J."/>
            <person name="Wu Z."/>
            <person name="Wenjuan Y."/>
            <person name="Schwarz S."/>
            <person name="Tyrrell J."/>
            <person name="Zheng Y."/>
            <person name="Wang S."/>
            <person name="Shen Z."/>
            <person name="Liu Z."/>
            <person name="Lei L."/>
            <person name="Li M."/>
            <person name="Zhang Q."/>
            <person name="Wu C."/>
            <person name="Zhang Q."/>
            <person name="Wu Y."/>
            <person name="Walsh T."/>
            <person name="Shen J."/>
        </authorList>
    </citation>
    <scope>NUCLEOTIDE SEQUENCE [LARGE SCALE GENOMIC DNA]</scope>
    <source>
        <strain evidence="17 23">574</strain>
    </source>
</reference>
<evidence type="ECO:0000313" key="28">
    <source>
        <dbReference type="Proteomes" id="UP000256244"/>
    </source>
</evidence>
<dbReference type="Pfam" id="PF08013">
    <property type="entry name" value="GatZ_KbaZ-like"/>
    <property type="match status" value="1"/>
</dbReference>
<dbReference type="FunFam" id="3.20.20.70:FF:000141">
    <property type="entry name" value="D-tagatose-1,6-bisphosphate aldolase subunit GatZ"/>
    <property type="match status" value="1"/>
</dbReference>
<reference evidence="10 28" key="10">
    <citation type="submission" date="2018-08" db="EMBL/GenBank/DDBJ databases">
        <title>Complete genome sequencing and genomic characterization of five Escherichia coli strains co-producing MCR-1 and ESBLs from different origins in China.</title>
        <authorList>
            <person name="Bai L."/>
        </authorList>
    </citation>
    <scope>NUCLEOTIDE SEQUENCE [LARGE SCALE GENOMIC DNA]</scope>
    <source>
        <strain evidence="28">cq9</strain>
        <strain evidence="10">Cq9</strain>
    </source>
</reference>
<dbReference type="EMBL" id="AP018802">
    <property type="protein sequence ID" value="BBF54139.1"/>
    <property type="molecule type" value="Genomic_DNA"/>
</dbReference>
<reference evidence="11 29" key="9">
    <citation type="submission" date="2018-07" db="EMBL/GenBank/DDBJ databases">
        <title>Genomic analysis of colistin resistant EHEC isolated from cattle in Japan.</title>
        <authorList>
            <person name="Kusumoto M."/>
            <person name="Misumi W."/>
            <person name="Ogura Y."/>
            <person name="Hayashi T."/>
            <person name="Akiba M."/>
        </authorList>
    </citation>
    <scope>NUCLEOTIDE SEQUENCE [LARGE SCALE GENOMIC DNA]</scope>
    <source>
        <strain evidence="11 29">E2863</strain>
    </source>
</reference>
<reference evidence="16 31" key="13">
    <citation type="submission" date="2019-12" db="EMBL/GenBank/DDBJ databases">
        <title>Enteriobacteria Tanzani isolates_10434.</title>
        <authorList>
            <person name="Subbiah M."/>
            <person name="Call D."/>
        </authorList>
    </citation>
    <scope>NUCLEOTIDE SEQUENCE [LARGE SCALE GENOMIC DNA]</scope>
    <source>
        <strain evidence="16 31">10434wG3</strain>
    </source>
</reference>
<dbReference type="Gene3D" id="3.20.20.70">
    <property type="entry name" value="Aldolase class I"/>
    <property type="match status" value="1"/>
</dbReference>
<dbReference type="Proteomes" id="UP000868636">
    <property type="component" value="Unassembled WGS sequence"/>
</dbReference>
<dbReference type="Proteomes" id="UP000225264">
    <property type="component" value="Unassembled WGS sequence"/>
</dbReference>
<proteinExistence type="inferred from homology"/>
<evidence type="ECO:0000313" key="26">
    <source>
        <dbReference type="Proteomes" id="UP000234238"/>
    </source>
</evidence>
<gene>
    <name evidence="7 12" type="primary">gatZ</name>
    <name evidence="19" type="ORF">ABE91_016600</name>
    <name evidence="17" type="ORF">BK300_00320</name>
    <name evidence="18" type="ORF">BTQ06_10210</name>
    <name evidence="21" type="ORF">C9194_11310</name>
    <name evidence="15" type="ORF">CQ842_02330</name>
    <name evidence="8" type="ORF">CQ842_16760</name>
    <name evidence="9" type="ORF">CR538_09250</name>
    <name evidence="10" type="ORF">DS732_16490</name>
    <name evidence="11" type="ORF">E2863_02658</name>
    <name evidence="12" type="ORF">E5H86_14485</name>
    <name evidence="13" type="ORF">F9461_14485</name>
    <name evidence="16" type="ORF">GRW24_17650</name>
    <name evidence="14" type="ORF">J8F57_001734</name>
    <name evidence="20" type="ORF">NCTC8960_04640</name>
</gene>
<reference evidence="21 30" key="11">
    <citation type="submission" date="2018-12" db="EMBL/GenBank/DDBJ databases">
        <title>Food and Water Safety Consortium.</title>
        <authorList>
            <person name="Tyson S."/>
            <person name="Peterson C.-L."/>
            <person name="Olson A."/>
            <person name="Tyler S."/>
            <person name="Cabral J."/>
            <person name="Lynch T."/>
            <person name="Knox N."/>
            <person name="Van Domselaar G."/>
            <person name="Graham M."/>
        </authorList>
    </citation>
    <scope>NUCLEOTIDE SEQUENCE [LARGE SCALE GENOMIC DNA]</scope>
    <source>
        <strain evidence="21 30">FWSEC0419</strain>
    </source>
</reference>
<evidence type="ECO:0000313" key="9">
    <source>
        <dbReference type="EMBL" id="AUK00598.1"/>
    </source>
</evidence>
<evidence type="ECO:0000313" key="27">
    <source>
        <dbReference type="Proteomes" id="UP000255057"/>
    </source>
</evidence>
<evidence type="ECO:0000256" key="5">
    <source>
        <dbReference type="ARBA" id="ARBA00063661"/>
    </source>
</evidence>
<dbReference type="AlphaFoldDB" id="A0A0E1LBE0"/>
<accession>A0A0E1LBE0</accession>
<dbReference type="PIRSF" id="PIRSF009264">
    <property type="entry name" value="TagBP_ald_AgaZ"/>
    <property type="match status" value="1"/>
</dbReference>
<reference evidence="20 27" key="8">
    <citation type="submission" date="2018-06" db="EMBL/GenBank/DDBJ databases">
        <authorList>
            <consortium name="Pathogen Informatics"/>
            <person name="Doyle S."/>
        </authorList>
    </citation>
    <scope>NUCLEOTIDE SEQUENCE [LARGE SCALE GENOMIC DNA]</scope>
    <source>
        <strain evidence="20 27">NCTC8960</strain>
    </source>
</reference>
<reference evidence="8 25" key="5">
    <citation type="submission" date="2017-10" db="EMBL/GenBank/DDBJ databases">
        <title>Genome and in vitro analysis of Escherichia coli resistant to antibiotic.</title>
        <authorList>
            <person name="Pereira U.P."/>
            <person name="Facimoto C.T."/>
            <person name="Campos P.A."/>
            <person name="Araujo B.F."/>
            <person name="Royer S."/>
            <person name="Goncalves I.R."/>
            <person name="Ferreira M.L."/>
            <person name="Gontijo P."/>
            <person name="Ribas R.M."/>
        </authorList>
    </citation>
    <scope>NUCLEOTIDE SEQUENCE [LARGE SCALE GENOMIC DNA]</scope>
    <source>
        <strain evidence="8 25">UFU_EC98</strain>
    </source>
</reference>
<evidence type="ECO:0000313" key="15">
    <source>
        <dbReference type="EMBL" id="MBZ4691882.1"/>
    </source>
</evidence>
<evidence type="ECO:0000313" key="13">
    <source>
        <dbReference type="EMBL" id="EFH3674405.1"/>
    </source>
</evidence>
<dbReference type="Proteomes" id="UP000447081">
    <property type="component" value="Unassembled WGS sequence"/>
</dbReference>
<dbReference type="Proteomes" id="UP000531916">
    <property type="component" value="Unassembled WGS sequence"/>
</dbReference>
<evidence type="ECO:0000313" key="30">
    <source>
        <dbReference type="Proteomes" id="UP000305093"/>
    </source>
</evidence>
<dbReference type="Proteomes" id="UP000184077">
    <property type="component" value="Unassembled WGS sequence"/>
</dbReference>
<dbReference type="EMBL" id="WUIG01000441">
    <property type="protein sequence ID" value="MXJ10274.1"/>
    <property type="molecule type" value="Genomic_DNA"/>
</dbReference>
<dbReference type="EMBL" id="AASVQO010000009">
    <property type="protein sequence ID" value="EFH3674405.1"/>
    <property type="molecule type" value="Genomic_DNA"/>
</dbReference>
<dbReference type="Proteomes" id="UP000218543">
    <property type="component" value="Unassembled WGS sequence"/>
</dbReference>
<evidence type="ECO:0000313" key="17">
    <source>
        <dbReference type="EMBL" id="OJN41181.1"/>
    </source>
</evidence>
<evidence type="ECO:0000256" key="7">
    <source>
        <dbReference type="HAMAP-Rule" id="MF_01296"/>
    </source>
</evidence>
<evidence type="ECO:0000313" key="32">
    <source>
        <dbReference type="Proteomes" id="UP000531916"/>
    </source>
</evidence>
<dbReference type="EMBL" id="CP024092">
    <property type="protein sequence ID" value="ATP25133.1"/>
    <property type="molecule type" value="Genomic_DNA"/>
</dbReference>
<dbReference type="EMBL" id="CP024141">
    <property type="protein sequence ID" value="AUK00598.1"/>
    <property type="molecule type" value="Genomic_DNA"/>
</dbReference>
<dbReference type="RefSeq" id="WP_000853886.1">
    <property type="nucleotide sequence ID" value="NZ_AP017610.1"/>
</dbReference>
<dbReference type="InterPro" id="IPR023436">
    <property type="entry name" value="TagBP_ald_GatZ"/>
</dbReference>
<dbReference type="GO" id="GO:0016829">
    <property type="term" value="F:lyase activity"/>
    <property type="evidence" value="ECO:0007669"/>
    <property type="project" value="UniProtKB-KW"/>
</dbReference>
<keyword evidence="12" id="KW-0456">Lyase</keyword>
<protein>
    <recommendedName>
        <fullName evidence="6 7">D-tagatose-1,6-bisphosphate aldolase subunit GatZ</fullName>
    </recommendedName>
</protein>
<evidence type="ECO:0000313" key="29">
    <source>
        <dbReference type="Proteomes" id="UP000281900"/>
    </source>
</evidence>
<dbReference type="EMBL" id="RROO01000017">
    <property type="protein sequence ID" value="TJF66646.1"/>
    <property type="molecule type" value="Genomic_DNA"/>
</dbReference>
<evidence type="ECO:0000313" key="33">
    <source>
        <dbReference type="Proteomes" id="UP000534496"/>
    </source>
</evidence>
<dbReference type="GO" id="GO:0005886">
    <property type="term" value="C:plasma membrane"/>
    <property type="evidence" value="ECO:0007669"/>
    <property type="project" value="TreeGrafter"/>
</dbReference>
<name>A0A0E1LBE0_ECOLX</name>
<keyword evidence="20" id="KW-0418">Kinase</keyword>
<dbReference type="Proteomes" id="UP000234238">
    <property type="component" value="Chromosome"/>
</dbReference>
<dbReference type="Proteomes" id="UP000255057">
    <property type="component" value="Unassembled WGS sequence"/>
</dbReference>
<dbReference type="EMBL" id="JACCJF010000001">
    <property type="protein sequence ID" value="MBZ4691882.1"/>
    <property type="molecule type" value="Genomic_DNA"/>
</dbReference>
<evidence type="ECO:0000313" key="16">
    <source>
        <dbReference type="EMBL" id="MXJ10274.1"/>
    </source>
</evidence>
<dbReference type="GO" id="GO:0009401">
    <property type="term" value="P:phosphoenolpyruvate-dependent sugar phosphotransferase system"/>
    <property type="evidence" value="ECO:0007669"/>
    <property type="project" value="TreeGrafter"/>
</dbReference>
<dbReference type="OMA" id="AINAVHV"/>
<dbReference type="PANTHER" id="PTHR32502">
    <property type="entry name" value="N-ACETYLGALACTOSAMINE PERMEASE II COMPONENT-RELATED"/>
    <property type="match status" value="1"/>
</dbReference>
<dbReference type="Proteomes" id="UP000305093">
    <property type="component" value="Unassembled WGS sequence"/>
</dbReference>
<evidence type="ECO:0000256" key="2">
    <source>
        <dbReference type="ARBA" id="ARBA00022877"/>
    </source>
</evidence>
<reference evidence="14" key="15">
    <citation type="submission" date="2021-03" db="EMBL/GenBank/DDBJ databases">
        <authorList>
            <consortium name="NCBI Pathogen Detection Project"/>
        </authorList>
    </citation>
    <scope>NUCLEOTIDE SEQUENCE</scope>
    <source>
        <strain evidence="14">SJP41</strain>
    </source>
</reference>
<evidence type="ECO:0000313" key="24">
    <source>
        <dbReference type="Proteomes" id="UP000218543"/>
    </source>
</evidence>
<reference evidence="18 24" key="3">
    <citation type="submission" date="2016-12" db="EMBL/GenBank/DDBJ databases">
        <title>Real-Time Genomic Investigation Underlying the Public Health Response to a Shiga Toxin-Producing Escherichia Coli O26:H11 Outbreak in a Nursery.</title>
        <authorList>
            <person name="Ferdous M."/>
            <person name="Moran-Gilad J."/>
            <person name="Rossen J.W."/>
            <person name="Gdalevich M."/>
        </authorList>
    </citation>
    <scope>NUCLEOTIDE SEQUENCE [LARGE SCALE GENOMIC DNA]</scope>
    <source>
        <strain evidence="18 24">STEC 514-2</strain>
    </source>
</reference>
<evidence type="ECO:0000313" key="23">
    <source>
        <dbReference type="Proteomes" id="UP000184077"/>
    </source>
</evidence>
<evidence type="ECO:0000313" key="14">
    <source>
        <dbReference type="EMBL" id="HAZ7491543.1"/>
    </source>
</evidence>
<reference evidence="19" key="4">
    <citation type="submission" date="2017-03" db="EMBL/GenBank/DDBJ databases">
        <title>The mobilome is the main driver of stx2-positive O26:H11 Escherichia coli strains evolution.</title>
        <authorList>
            <person name="Delannoy S."/>
            <person name="Mariani-Kurkdjian P."/>
            <person name="Webb H.E."/>
            <person name="Bonacorsi S."/>
            <person name="Fach P."/>
        </authorList>
    </citation>
    <scope>NUCLEOTIDE SEQUENCE</scope>
    <source>
        <strain evidence="19">34870</strain>
    </source>
</reference>
<evidence type="ECO:0000313" key="12">
    <source>
        <dbReference type="EMBL" id="EFC2246988.1"/>
    </source>
</evidence>
<dbReference type="GO" id="GO:0016301">
    <property type="term" value="F:kinase activity"/>
    <property type="evidence" value="ECO:0007669"/>
    <property type="project" value="UniProtKB-KW"/>
</dbReference>
<dbReference type="SUPFAM" id="SSF51569">
    <property type="entry name" value="Aldolase"/>
    <property type="match status" value="1"/>
</dbReference>
<evidence type="ECO:0000313" key="22">
    <source>
        <dbReference type="Proteomes" id="UP000036331"/>
    </source>
</evidence>
<dbReference type="GO" id="GO:0019402">
    <property type="term" value="P:galactitol metabolic process"/>
    <property type="evidence" value="ECO:0007669"/>
    <property type="project" value="UniProtKB-KW"/>
</dbReference>
<dbReference type="EMBL" id="LDXE02000003">
    <property type="protein sequence ID" value="PBN73250.1"/>
    <property type="molecule type" value="Genomic_DNA"/>
</dbReference>
<comment type="pathway">
    <text evidence="1 7">Carbohydrate metabolism; D-tagatose 6-phosphate degradation; D-glyceraldehyde 3-phosphate and glycerone phosphate from D-tagatose 6-phosphate: step 2/2.</text>
</comment>
<evidence type="ECO:0000256" key="6">
    <source>
        <dbReference type="ARBA" id="ARBA00067234"/>
    </source>
</evidence>
<evidence type="ECO:0000313" key="18">
    <source>
        <dbReference type="EMBL" id="PAU24080.1"/>
    </source>
</evidence>
<dbReference type="Proteomes" id="UP000256244">
    <property type="component" value="Chromosome"/>
</dbReference>
<reference evidence="12 32" key="12">
    <citation type="submission" date="2019-04" db="EMBL/GenBank/DDBJ databases">
        <authorList>
            <consortium name="NARMS: The National Antimicrobial Resistance Monitoring System"/>
        </authorList>
    </citation>
    <scope>NUCLEOTIDE SEQUENCE [LARGE SCALE GENOMIC DNA]</scope>
    <source>
        <strain evidence="13 33">CVM N19EC0189</strain>
        <strain evidence="12 32">FSIS11919500</strain>
    </source>
</reference>
<evidence type="ECO:0000313" key="11">
    <source>
        <dbReference type="EMBL" id="BBF54139.1"/>
    </source>
</evidence>
<comment type="similarity">
    <text evidence="4 7">Belongs to the GatZ/KbaZ family. GatZ subfamily.</text>
</comment>
<dbReference type="InterPro" id="IPR012062">
    <property type="entry name" value="GatZ/KbaZ-like"/>
</dbReference>
<dbReference type="EMBL" id="MRVZ01000028">
    <property type="protein sequence ID" value="PAU24080.1"/>
    <property type="molecule type" value="Genomic_DNA"/>
</dbReference>
<dbReference type="InterPro" id="IPR050303">
    <property type="entry name" value="GatZ_KbaZ_carbometab"/>
</dbReference>
<evidence type="ECO:0000313" key="8">
    <source>
        <dbReference type="EMBL" id="ATP25133.1"/>
    </source>
</evidence>
<accession>A0A2A2XMC0</accession>
<organism evidence="12 32">
    <name type="scientific">Escherichia coli</name>
    <dbReference type="NCBI Taxonomy" id="562"/>
    <lineage>
        <taxon>Bacteria</taxon>
        <taxon>Pseudomonadati</taxon>
        <taxon>Pseudomonadota</taxon>
        <taxon>Gammaproteobacteria</taxon>
        <taxon>Enterobacterales</taxon>
        <taxon>Enterobacteriaceae</taxon>
        <taxon>Escherichia</taxon>
    </lineage>
</organism>
<dbReference type="UniPathway" id="UPA00704">
    <property type="reaction ID" value="UER00716"/>
</dbReference>
<dbReference type="EMBL" id="CP031546">
    <property type="protein sequence ID" value="AXO07829.1"/>
    <property type="molecule type" value="Genomic_DNA"/>
</dbReference>